<sequence length="146" mass="16630">MASAFLSSILSKTSQVSSFVRRWATSPSSSSDPCSGVLEDLMELERTLKRIQAVLHDAEEREIREEAIKLWLKELKEVAYDAEDVLDEYHYEKLRAQAEGLASRKRKRLEGDDEEQVSGSLSTMVVPIPDGMGDRIREIRKRFGEI</sequence>
<gene>
    <name evidence="8" type="primary">LOC114912599</name>
</gene>
<evidence type="ECO:0000259" key="6">
    <source>
        <dbReference type="Pfam" id="PF18052"/>
    </source>
</evidence>
<name>A0A8N4IFK5_ELAGV</name>
<keyword evidence="7" id="KW-1185">Reference proteome</keyword>
<keyword evidence="4" id="KW-0547">Nucleotide-binding</keyword>
<evidence type="ECO:0000256" key="1">
    <source>
        <dbReference type="ARBA" id="ARBA00008894"/>
    </source>
</evidence>
<accession>A0A8N4IFK5</accession>
<dbReference type="InterPro" id="IPR041118">
    <property type="entry name" value="Rx_N"/>
</dbReference>
<proteinExistence type="inferred from homology"/>
<evidence type="ECO:0000256" key="5">
    <source>
        <dbReference type="ARBA" id="ARBA00022821"/>
    </source>
</evidence>
<comment type="similarity">
    <text evidence="1">Belongs to the disease resistance NB-LRR family.</text>
</comment>
<keyword evidence="2" id="KW-0433">Leucine-rich repeat</keyword>
<evidence type="ECO:0000256" key="4">
    <source>
        <dbReference type="ARBA" id="ARBA00022741"/>
    </source>
</evidence>
<keyword evidence="3" id="KW-0677">Repeat</keyword>
<dbReference type="OrthoDB" id="783140at2759"/>
<evidence type="ECO:0000313" key="7">
    <source>
        <dbReference type="Proteomes" id="UP000504607"/>
    </source>
</evidence>
<keyword evidence="5" id="KW-0611">Plant defense</keyword>
<dbReference type="GO" id="GO:0006952">
    <property type="term" value="P:defense response"/>
    <property type="evidence" value="ECO:0007669"/>
    <property type="project" value="UniProtKB-KW"/>
</dbReference>
<dbReference type="Gene3D" id="1.20.5.4130">
    <property type="match status" value="1"/>
</dbReference>
<evidence type="ECO:0000256" key="2">
    <source>
        <dbReference type="ARBA" id="ARBA00022614"/>
    </source>
</evidence>
<dbReference type="RefSeq" id="XP_029122294.1">
    <property type="nucleotide sequence ID" value="XM_029266461.1"/>
</dbReference>
<reference evidence="8" key="1">
    <citation type="submission" date="2025-08" db="UniProtKB">
        <authorList>
            <consortium name="RefSeq"/>
        </authorList>
    </citation>
    <scope>IDENTIFICATION</scope>
</reference>
<protein>
    <submittedName>
        <fullName evidence="8">Disease resistance protein At1g50180</fullName>
    </submittedName>
</protein>
<feature type="domain" description="Disease resistance N-terminal" evidence="6">
    <location>
        <begin position="16"/>
        <end position="103"/>
    </location>
</feature>
<organism evidence="7 8">
    <name type="scientific">Elaeis guineensis var. tenera</name>
    <name type="common">Oil palm</name>
    <dbReference type="NCBI Taxonomy" id="51953"/>
    <lineage>
        <taxon>Eukaryota</taxon>
        <taxon>Viridiplantae</taxon>
        <taxon>Streptophyta</taxon>
        <taxon>Embryophyta</taxon>
        <taxon>Tracheophyta</taxon>
        <taxon>Spermatophyta</taxon>
        <taxon>Magnoliopsida</taxon>
        <taxon>Liliopsida</taxon>
        <taxon>Arecaceae</taxon>
        <taxon>Arecoideae</taxon>
        <taxon>Cocoseae</taxon>
        <taxon>Elaeidinae</taxon>
        <taxon>Elaeis</taxon>
    </lineage>
</organism>
<dbReference type="Pfam" id="PF18052">
    <property type="entry name" value="Rx_N"/>
    <property type="match status" value="1"/>
</dbReference>
<evidence type="ECO:0000313" key="8">
    <source>
        <dbReference type="RefSeq" id="XP_029122294.1"/>
    </source>
</evidence>
<evidence type="ECO:0000256" key="3">
    <source>
        <dbReference type="ARBA" id="ARBA00022737"/>
    </source>
</evidence>
<dbReference type="GO" id="GO:0000166">
    <property type="term" value="F:nucleotide binding"/>
    <property type="evidence" value="ECO:0007669"/>
    <property type="project" value="UniProtKB-KW"/>
</dbReference>
<dbReference type="Proteomes" id="UP000504607">
    <property type="component" value="Chromosome 9"/>
</dbReference>
<dbReference type="AlphaFoldDB" id="A0A8N4IFK5"/>